<gene>
    <name evidence="13" type="ORF">DNTS_005359</name>
</gene>
<feature type="region of interest" description="Disordered" evidence="12">
    <location>
        <begin position="140"/>
        <end position="175"/>
    </location>
</feature>
<keyword evidence="7" id="KW-0206">Cytoskeleton</keyword>
<evidence type="ECO:0000256" key="2">
    <source>
        <dbReference type="ARBA" id="ARBA00006875"/>
    </source>
</evidence>
<evidence type="ECO:0000256" key="4">
    <source>
        <dbReference type="ARBA" id="ARBA00022846"/>
    </source>
</evidence>
<comment type="similarity">
    <text evidence="2">Belongs to the RIB43A family.</text>
</comment>
<feature type="coiled-coil region" evidence="11">
    <location>
        <begin position="284"/>
        <end position="329"/>
    </location>
</feature>
<evidence type="ECO:0000256" key="7">
    <source>
        <dbReference type="ARBA" id="ARBA00023212"/>
    </source>
</evidence>
<feature type="compositionally biased region" description="Basic and acidic residues" evidence="12">
    <location>
        <begin position="142"/>
        <end position="175"/>
    </location>
</feature>
<dbReference type="EMBL" id="SRMA01026842">
    <property type="protein sequence ID" value="TRY66462.1"/>
    <property type="molecule type" value="Genomic_DNA"/>
</dbReference>
<evidence type="ECO:0000256" key="9">
    <source>
        <dbReference type="ARBA" id="ARBA00041087"/>
    </source>
</evidence>
<accession>A0A553NLZ1</accession>
<proteinExistence type="inferred from homology"/>
<keyword evidence="8" id="KW-0966">Cell projection</keyword>
<reference evidence="13 14" key="1">
    <citation type="journal article" date="2019" name="Sci. Data">
        <title>Hybrid genome assembly and annotation of Danionella translucida.</title>
        <authorList>
            <person name="Kadobianskyi M."/>
            <person name="Schulze L."/>
            <person name="Schuelke M."/>
            <person name="Judkewitz B."/>
        </authorList>
    </citation>
    <scope>NUCLEOTIDE SEQUENCE [LARGE SCALE GENOMIC DNA]</scope>
    <source>
        <strain evidence="13 14">Bolton</strain>
    </source>
</reference>
<keyword evidence="3" id="KW-0963">Cytoplasm</keyword>
<evidence type="ECO:0000313" key="13">
    <source>
        <dbReference type="EMBL" id="TRY66462.1"/>
    </source>
</evidence>
<dbReference type="InterPro" id="IPR008805">
    <property type="entry name" value="RIB43A"/>
</dbReference>
<dbReference type="OrthoDB" id="429119at2759"/>
<evidence type="ECO:0000256" key="10">
    <source>
        <dbReference type="ARBA" id="ARBA00046435"/>
    </source>
</evidence>
<evidence type="ECO:0000256" key="12">
    <source>
        <dbReference type="SAM" id="MobiDB-lite"/>
    </source>
</evidence>
<evidence type="ECO:0000256" key="6">
    <source>
        <dbReference type="ARBA" id="ARBA00023069"/>
    </source>
</evidence>
<keyword evidence="5 11" id="KW-0175">Coiled coil</keyword>
<comment type="subunit">
    <text evidence="10">Microtubule inner protein component of sperm flagellar doublet microtubules.</text>
</comment>
<keyword evidence="6" id="KW-0969">Cilium</keyword>
<organism evidence="13 14">
    <name type="scientific">Danionella cerebrum</name>
    <dbReference type="NCBI Taxonomy" id="2873325"/>
    <lineage>
        <taxon>Eukaryota</taxon>
        <taxon>Metazoa</taxon>
        <taxon>Chordata</taxon>
        <taxon>Craniata</taxon>
        <taxon>Vertebrata</taxon>
        <taxon>Euteleostomi</taxon>
        <taxon>Actinopterygii</taxon>
        <taxon>Neopterygii</taxon>
        <taxon>Teleostei</taxon>
        <taxon>Ostariophysi</taxon>
        <taxon>Cypriniformes</taxon>
        <taxon>Danionidae</taxon>
        <taxon>Danioninae</taxon>
        <taxon>Danionella</taxon>
    </lineage>
</organism>
<dbReference type="STRING" id="623744.A0A553NLZ1"/>
<dbReference type="PANTHER" id="PTHR14517:SF11">
    <property type="entry name" value="RIB43A-LIKE WITH COILED-COILS PROTEIN 1"/>
    <property type="match status" value="1"/>
</dbReference>
<evidence type="ECO:0000313" key="14">
    <source>
        <dbReference type="Proteomes" id="UP000316079"/>
    </source>
</evidence>
<keyword evidence="14" id="KW-1185">Reference proteome</keyword>
<evidence type="ECO:0000256" key="1">
    <source>
        <dbReference type="ARBA" id="ARBA00004611"/>
    </source>
</evidence>
<evidence type="ECO:0000256" key="3">
    <source>
        <dbReference type="ARBA" id="ARBA00022490"/>
    </source>
</evidence>
<evidence type="ECO:0000256" key="5">
    <source>
        <dbReference type="ARBA" id="ARBA00023054"/>
    </source>
</evidence>
<dbReference type="AlphaFoldDB" id="A0A553NLZ1"/>
<sequence length="349" mass="41734">MVVDLPVDESELRAIERRRAAEAARKSRIFHPRTRVIGVDQRALQKQQEEKRETLEMDAQRDSAYDRLRLSLDEVAMQQKQTEDEFRGELARDLIRFRAIHQRAEDSRDADINYDRKVAPNTRVSVSALGPASMQVFLGEGQNEKEKVRSQMELNERNLRAQREEKEKQEKEEKHKDFLTSLALVEKDLKAAEERMENERQERLKREGAELAELHYMLTSDLLTERPEPAQRITERPLILTDRWKGMTPQQIAEIHRKREEQCFEKQSSREMEKQRDLAWGYHLTEQVRQQEKLEEREKDLRKERRLQLDKYNQQLAREQQAHQDYLDKTLYTNRPTVQYFSQFNTSSR</sequence>
<comment type="caution">
    <text evidence="13">The sequence shown here is derived from an EMBL/GenBank/DDBJ whole genome shotgun (WGS) entry which is preliminary data.</text>
</comment>
<evidence type="ECO:0000256" key="8">
    <source>
        <dbReference type="ARBA" id="ARBA00023273"/>
    </source>
</evidence>
<protein>
    <recommendedName>
        <fullName evidence="9">RIB43A-like with coiled-coils protein 1</fullName>
    </recommendedName>
</protein>
<dbReference type="Pfam" id="PF05914">
    <property type="entry name" value="RIB43A"/>
    <property type="match status" value="1"/>
</dbReference>
<name>A0A553NLZ1_9TELE</name>
<dbReference type="PANTHER" id="PTHR14517">
    <property type="entry name" value="RIB43A-RELATED"/>
    <property type="match status" value="1"/>
</dbReference>
<keyword evidence="4" id="KW-0282">Flagellum</keyword>
<comment type="subcellular location">
    <subcellularLocation>
        <location evidence="1">Cytoplasm</location>
        <location evidence="1">Cytoskeleton</location>
        <location evidence="1">Flagellum axoneme</location>
    </subcellularLocation>
</comment>
<dbReference type="Proteomes" id="UP000316079">
    <property type="component" value="Unassembled WGS sequence"/>
</dbReference>
<evidence type="ECO:0000256" key="11">
    <source>
        <dbReference type="SAM" id="Coils"/>
    </source>
</evidence>